<dbReference type="RefSeq" id="XP_018242879.1">
    <property type="nucleotide sequence ID" value="XM_018385489.1"/>
</dbReference>
<reference evidence="3" key="2">
    <citation type="journal article" date="2010" name="Nature">
        <title>Comparative genomics reveals mobile pathogenicity chromosomes in Fusarium.</title>
        <authorList>
            <person name="Ma L.J."/>
            <person name="van der Does H.C."/>
            <person name="Borkovich K.A."/>
            <person name="Coleman J.J."/>
            <person name="Daboussi M.J."/>
            <person name="Di Pietro A."/>
            <person name="Dufresne M."/>
            <person name="Freitag M."/>
            <person name="Grabherr M."/>
            <person name="Henrissat B."/>
            <person name="Houterman P.M."/>
            <person name="Kang S."/>
            <person name="Shim W.B."/>
            <person name="Woloshuk C."/>
            <person name="Xie X."/>
            <person name="Xu J.R."/>
            <person name="Antoniw J."/>
            <person name="Baker S.E."/>
            <person name="Bluhm B.H."/>
            <person name="Breakspear A."/>
            <person name="Brown D.W."/>
            <person name="Butchko R.A."/>
            <person name="Chapman S."/>
            <person name="Coulson R."/>
            <person name="Coutinho P.M."/>
            <person name="Danchin E.G."/>
            <person name="Diener A."/>
            <person name="Gale L.R."/>
            <person name="Gardiner D.M."/>
            <person name="Goff S."/>
            <person name="Hammond-Kosack K.E."/>
            <person name="Hilburn K."/>
            <person name="Hua-Van A."/>
            <person name="Jonkers W."/>
            <person name="Kazan K."/>
            <person name="Kodira C.D."/>
            <person name="Koehrsen M."/>
            <person name="Kumar L."/>
            <person name="Lee Y.H."/>
            <person name="Li L."/>
            <person name="Manners J.M."/>
            <person name="Miranda-Saavedra D."/>
            <person name="Mukherjee M."/>
            <person name="Park G."/>
            <person name="Park J."/>
            <person name="Park S.Y."/>
            <person name="Proctor R.H."/>
            <person name="Regev A."/>
            <person name="Ruiz-Roldan M.C."/>
            <person name="Sain D."/>
            <person name="Sakthikumar S."/>
            <person name="Sykes S."/>
            <person name="Schwartz D.C."/>
            <person name="Turgeon B.G."/>
            <person name="Wapinski I."/>
            <person name="Yoder O."/>
            <person name="Young S."/>
            <person name="Zeng Q."/>
            <person name="Zhou S."/>
            <person name="Galagan J."/>
            <person name="Cuomo C.A."/>
            <person name="Kistler H.C."/>
            <person name="Rep M."/>
        </authorList>
    </citation>
    <scope>NUCLEOTIDE SEQUENCE [LARGE SCALE GENOMIC DNA]</scope>
    <source>
        <strain evidence="3">4287</strain>
    </source>
</reference>
<dbReference type="EMBL" id="DS231728">
    <property type="protein sequence ID" value="KNB18789.1"/>
    <property type="molecule type" value="Genomic_DNA"/>
</dbReference>
<dbReference type="CDD" id="cd14686">
    <property type="entry name" value="bZIP"/>
    <property type="match status" value="1"/>
</dbReference>
<evidence type="ECO:0000313" key="5">
    <source>
        <dbReference type="EMBL" id="KNB18789.1"/>
    </source>
</evidence>
<accession>A0A0J9UZV1</accession>
<feature type="region of interest" description="Disordered" evidence="1">
    <location>
        <begin position="110"/>
        <end position="194"/>
    </location>
</feature>
<feature type="domain" description="BZIP" evidence="2">
    <location>
        <begin position="186"/>
        <end position="249"/>
    </location>
</feature>
<dbReference type="OrthoDB" id="5042554at2759"/>
<dbReference type="KEGG" id="fox:FOXG_06846"/>
<evidence type="ECO:0000313" key="4">
    <source>
        <dbReference type="EMBL" id="KNB18730.1"/>
    </source>
</evidence>
<dbReference type="GO" id="GO:0003700">
    <property type="term" value="F:DNA-binding transcription factor activity"/>
    <property type="evidence" value="ECO:0007669"/>
    <property type="project" value="InterPro"/>
</dbReference>
<dbReference type="KEGG" id="fox:FOXG_16214"/>
<reference evidence="3" key="1">
    <citation type="submission" date="2007-04" db="EMBL/GenBank/DDBJ databases">
        <authorList>
            <consortium name="The Broad Institute Genome Sequencing Platform"/>
            <person name="Birren B."/>
            <person name="Lander E."/>
            <person name="Galagan J."/>
            <person name="Nusbaum C."/>
            <person name="Devon K."/>
            <person name="Ma L.-J."/>
            <person name="Jaffe D."/>
            <person name="Butler J."/>
            <person name="Alvarez P."/>
            <person name="Gnerre S."/>
            <person name="Grabherr M."/>
            <person name="Kleber M."/>
            <person name="Mauceli E."/>
            <person name="Brockman W."/>
            <person name="MacCallum I.A."/>
            <person name="Young S."/>
            <person name="LaButti K."/>
            <person name="DeCaprio D."/>
            <person name="Crawford M."/>
            <person name="Koehrsen M."/>
            <person name="Engels R."/>
            <person name="Montgomery P."/>
            <person name="Pearson M."/>
            <person name="Howarth C."/>
            <person name="Larson L."/>
            <person name="White J."/>
            <person name="O'Leary S."/>
            <person name="Kodira C."/>
            <person name="Zeng Q."/>
            <person name="Yandava C."/>
            <person name="Alvarado L."/>
            <person name="Kistler C."/>
            <person name="Shim W.-B."/>
            <person name="Kang S."/>
            <person name="Woloshuk C."/>
        </authorList>
    </citation>
    <scope>NUCLEOTIDE SEQUENCE</scope>
    <source>
        <strain evidence="3">4287</strain>
    </source>
</reference>
<dbReference type="GeneID" id="28957107"/>
<evidence type="ECO:0000313" key="3">
    <source>
        <dbReference type="EMBL" id="KNB04834.1"/>
    </source>
</evidence>
<dbReference type="GeneID" id="28957138"/>
<proteinExistence type="predicted"/>
<dbReference type="SUPFAM" id="SSF57959">
    <property type="entry name" value="Leucine zipper domain"/>
    <property type="match status" value="1"/>
</dbReference>
<dbReference type="EMBL" id="DS231702">
    <property type="protein sequence ID" value="KNB04834.1"/>
    <property type="molecule type" value="Genomic_DNA"/>
</dbReference>
<dbReference type="EMBL" id="DS231727">
    <property type="protein sequence ID" value="KNB18730.1"/>
    <property type="molecule type" value="Genomic_DNA"/>
</dbReference>
<gene>
    <name evidence="3" type="ORF">FOXG_06846</name>
    <name evidence="4" type="ORF">FOXG_16166</name>
    <name evidence="5" type="ORF">FOXG_16214</name>
</gene>
<dbReference type="SMART" id="SM00338">
    <property type="entry name" value="BRLZ"/>
    <property type="match status" value="1"/>
</dbReference>
<dbReference type="PROSITE" id="PS50217">
    <property type="entry name" value="BZIP"/>
    <property type="match status" value="1"/>
</dbReference>
<feature type="compositionally biased region" description="Low complexity" evidence="1">
    <location>
        <begin position="52"/>
        <end position="68"/>
    </location>
</feature>
<feature type="compositionally biased region" description="Basic and acidic residues" evidence="1">
    <location>
        <begin position="143"/>
        <end position="157"/>
    </location>
</feature>
<evidence type="ECO:0000313" key="6">
    <source>
        <dbReference type="Proteomes" id="UP000009097"/>
    </source>
</evidence>
<feature type="compositionally biased region" description="Basic and acidic residues" evidence="1">
    <location>
        <begin position="170"/>
        <end position="194"/>
    </location>
</feature>
<dbReference type="RefSeq" id="XP_018256775.1">
    <property type="nucleotide sequence ID" value="XM_018396251.1"/>
</dbReference>
<dbReference type="Gene3D" id="1.20.5.170">
    <property type="match status" value="1"/>
</dbReference>
<protein>
    <recommendedName>
        <fullName evidence="2">BZIP domain-containing protein</fullName>
    </recommendedName>
</protein>
<dbReference type="KEGG" id="fox:FOXG_16166"/>
<dbReference type="Proteomes" id="UP000009097">
    <property type="component" value="Unassembled WGS sequence"/>
</dbReference>
<dbReference type="GeneID" id="28948639"/>
<dbReference type="RefSeq" id="XP_018256834.1">
    <property type="nucleotide sequence ID" value="XM_018396286.1"/>
</dbReference>
<dbReference type="VEuPathDB" id="FungiDB:FOXG_16214"/>
<feature type="region of interest" description="Disordered" evidence="1">
    <location>
        <begin position="52"/>
        <end position="73"/>
    </location>
</feature>
<feature type="compositionally biased region" description="Polar residues" evidence="1">
    <location>
        <begin position="124"/>
        <end position="136"/>
    </location>
</feature>
<organism evidence="3 6">
    <name type="scientific">Fusarium oxysporum f. sp. lycopersici (strain 4287 / CBS 123668 / FGSC 9935 / NRRL 34936)</name>
    <name type="common">Fusarium vascular wilt of tomato</name>
    <dbReference type="NCBI Taxonomy" id="426428"/>
    <lineage>
        <taxon>Eukaryota</taxon>
        <taxon>Fungi</taxon>
        <taxon>Dikarya</taxon>
        <taxon>Ascomycota</taxon>
        <taxon>Pezizomycotina</taxon>
        <taxon>Sordariomycetes</taxon>
        <taxon>Hypocreomycetidae</taxon>
        <taxon>Hypocreales</taxon>
        <taxon>Nectriaceae</taxon>
        <taxon>Fusarium</taxon>
        <taxon>Fusarium oxysporum species complex</taxon>
    </lineage>
</organism>
<dbReference type="VEuPathDB" id="FungiDB:FOXG_16166"/>
<dbReference type="InterPro" id="IPR046347">
    <property type="entry name" value="bZIP_sf"/>
</dbReference>
<sequence>MAFSGPSMEDKAFEPTAFINYHGFQEEQYQVCTRWHDMAAYQFPENGISPSTGSFSTNSSTSQELSFSKQHPDSYLHHKAIDTLSDKMNFGSMPPAPTYPGIQQATEIRFPIPPAPPIQDKMDNSTGNCHTDQSLQYLGVLSKPDKDRQTQEPPKGKNHERKPKALQQDSGKKSRGKMENSDKFKKQPHLSRLERNRLAAIKSNHRKRDEALALASQEEQLADQHRQLSYRFDNVREELYRLKTEVLRHSGCECVAIQQYIAKEAQRTMNDSTCYSSLTAEHGTGTTSLWQNNNGSYSDTVEDIADFFGNISTQGTAEMLTEDRIGDEIMHELLQSFM</sequence>
<dbReference type="VEuPathDB" id="FungiDB:FOXG_06846"/>
<name>A0A0J9UZV1_FUSO4</name>
<evidence type="ECO:0000256" key="1">
    <source>
        <dbReference type="SAM" id="MobiDB-lite"/>
    </source>
</evidence>
<dbReference type="InterPro" id="IPR004827">
    <property type="entry name" value="bZIP"/>
</dbReference>
<dbReference type="AlphaFoldDB" id="A0A0J9UZV1"/>
<evidence type="ECO:0000259" key="2">
    <source>
        <dbReference type="PROSITE" id="PS50217"/>
    </source>
</evidence>